<dbReference type="InterPro" id="IPR036986">
    <property type="entry name" value="S4_RNA-bd_sf"/>
</dbReference>
<comment type="catalytic activity">
    <reaction evidence="6 7">
        <text>tRNA(Tyr) + L-tyrosine + ATP = L-tyrosyl-tRNA(Tyr) + AMP + diphosphate + H(+)</text>
        <dbReference type="Rhea" id="RHEA:10220"/>
        <dbReference type="Rhea" id="RHEA-COMP:9706"/>
        <dbReference type="Rhea" id="RHEA-COMP:9707"/>
        <dbReference type="ChEBI" id="CHEBI:15378"/>
        <dbReference type="ChEBI" id="CHEBI:30616"/>
        <dbReference type="ChEBI" id="CHEBI:33019"/>
        <dbReference type="ChEBI" id="CHEBI:58315"/>
        <dbReference type="ChEBI" id="CHEBI:78442"/>
        <dbReference type="ChEBI" id="CHEBI:78536"/>
        <dbReference type="ChEBI" id="CHEBI:456215"/>
        <dbReference type="EC" id="6.1.1.1"/>
    </reaction>
</comment>
<name>A0A140IDB7_9RHOO</name>
<dbReference type="Proteomes" id="UP000036902">
    <property type="component" value="Chromosome"/>
</dbReference>
<dbReference type="InterPro" id="IPR014729">
    <property type="entry name" value="Rossmann-like_a/b/a_fold"/>
</dbReference>
<feature type="binding site" evidence="7">
    <location>
        <position position="178"/>
    </location>
    <ligand>
        <name>L-tyrosine</name>
        <dbReference type="ChEBI" id="CHEBI:58315"/>
    </ligand>
</feature>
<feature type="short sequence motif" description="'KMSKS' region" evidence="7">
    <location>
        <begin position="234"/>
        <end position="238"/>
    </location>
</feature>
<dbReference type="Gene3D" id="3.40.50.620">
    <property type="entry name" value="HUPs"/>
    <property type="match status" value="1"/>
</dbReference>
<dbReference type="GO" id="GO:0005829">
    <property type="term" value="C:cytosol"/>
    <property type="evidence" value="ECO:0007669"/>
    <property type="project" value="TreeGrafter"/>
</dbReference>
<dbReference type="InterPro" id="IPR002305">
    <property type="entry name" value="aa-tRNA-synth_Ic"/>
</dbReference>
<proteinExistence type="inferred from homology"/>
<keyword evidence="5 7" id="KW-0030">Aminoacyl-tRNA synthetase</keyword>
<keyword evidence="2 7" id="KW-0547">Nucleotide-binding</keyword>
<evidence type="ECO:0000256" key="2">
    <source>
        <dbReference type="ARBA" id="ARBA00022741"/>
    </source>
</evidence>
<evidence type="ECO:0000313" key="8">
    <source>
        <dbReference type="EMBL" id="AMO35742.1"/>
    </source>
</evidence>
<dbReference type="InterPro" id="IPR002307">
    <property type="entry name" value="Tyr-tRNA-ligase"/>
</dbReference>
<evidence type="ECO:0000256" key="6">
    <source>
        <dbReference type="ARBA" id="ARBA00048248"/>
    </source>
</evidence>
<dbReference type="Gene3D" id="3.10.290.10">
    <property type="entry name" value="RNA-binding S4 domain"/>
    <property type="match status" value="1"/>
</dbReference>
<keyword evidence="9" id="KW-1185">Reference proteome</keyword>
<evidence type="ECO:0000256" key="7">
    <source>
        <dbReference type="HAMAP-Rule" id="MF_02006"/>
    </source>
</evidence>
<dbReference type="EMBL" id="CP014646">
    <property type="protein sequence ID" value="AMO35742.1"/>
    <property type="molecule type" value="Genomic_DNA"/>
</dbReference>
<evidence type="ECO:0000256" key="3">
    <source>
        <dbReference type="ARBA" id="ARBA00022840"/>
    </source>
</evidence>
<evidence type="ECO:0000256" key="5">
    <source>
        <dbReference type="ARBA" id="ARBA00023146"/>
    </source>
</evidence>
<dbReference type="HAMAP" id="MF_02006">
    <property type="entry name" value="Tyr_tRNA_synth_type1"/>
    <property type="match status" value="1"/>
</dbReference>
<comment type="subcellular location">
    <subcellularLocation>
        <location evidence="7">Cytoplasm</location>
    </subcellularLocation>
</comment>
<dbReference type="STRING" id="1134435.AC731_001520"/>
<sequence length="412" mass="44993">MPHELSDIFHTLEVRGFIHQCTDPDGLRKTLAEGVRSAYIGFDATADSLHVGHLQGLMLMRWLQRAGHRPILLVGGATTRIGDPSFRDASRPMLDEATIAANIRGISSTFARYLDVSEGPHGAIVVNNADWLDGLGYLEFLGRVGRHFSVNRLLSFDAVRARLEHSLSFQEFGYTLLQAFDFTELAERHDCTLQIGGADQWANIINGVELSRRQGGRQLYGLTMPLLVTADGRKMGKSAGGAVWLNPDRLAPFDFWQFWRNVDDRDVARFLALFTELPMDEVRRLGSLQGAELNEAKILLASEVTRLAHGEAAAKAAARTATGVFGGGESDEGLATLCIELGRVRDGVTLAELAVQGGLTSSRSSARRLAVGGGLRLNGEQVGEADITLPVEGREWRLSVGRKQHLRIVVSS</sequence>
<comment type="subunit">
    <text evidence="7">Homodimer.</text>
</comment>
<dbReference type="InterPro" id="IPR024088">
    <property type="entry name" value="Tyr-tRNA-ligase_bac-type"/>
</dbReference>
<dbReference type="GO" id="GO:0005524">
    <property type="term" value="F:ATP binding"/>
    <property type="evidence" value="ECO:0007669"/>
    <property type="project" value="UniProtKB-UniRule"/>
</dbReference>
<dbReference type="NCBIfam" id="TIGR00234">
    <property type="entry name" value="tyrS"/>
    <property type="match status" value="1"/>
</dbReference>
<keyword evidence="7" id="KW-0963">Cytoplasm</keyword>
<keyword evidence="3 7" id="KW-0067">ATP-binding</keyword>
<comment type="function">
    <text evidence="7">Catalyzes the attachment of tyrosine to tRNA(Tyr) in a two-step reaction: tyrosine is first activated by ATP to form Tyr-AMP and then transferred to the acceptor end of tRNA(Tyr).</text>
</comment>
<feature type="binding site" evidence="7">
    <location>
        <position position="174"/>
    </location>
    <ligand>
        <name>L-tyrosine</name>
        <dbReference type="ChEBI" id="CHEBI:58315"/>
    </ligand>
</feature>
<evidence type="ECO:0000256" key="4">
    <source>
        <dbReference type="ARBA" id="ARBA00022917"/>
    </source>
</evidence>
<organism evidence="8 9">
    <name type="scientific">Thauera humireducens</name>
    <dbReference type="NCBI Taxonomy" id="1134435"/>
    <lineage>
        <taxon>Bacteria</taxon>
        <taxon>Pseudomonadati</taxon>
        <taxon>Pseudomonadota</taxon>
        <taxon>Betaproteobacteria</taxon>
        <taxon>Rhodocyclales</taxon>
        <taxon>Zoogloeaceae</taxon>
        <taxon>Thauera</taxon>
    </lineage>
</organism>
<protein>
    <recommendedName>
        <fullName evidence="7">Tyrosine--tRNA ligase</fullName>
        <ecNumber evidence="7">6.1.1.1</ecNumber>
    </recommendedName>
    <alternativeName>
        <fullName evidence="7">Tyrosyl-tRNA synthetase</fullName>
        <shortName evidence="7">TyrRS</shortName>
    </alternativeName>
</protein>
<dbReference type="GO" id="GO:0004831">
    <property type="term" value="F:tyrosine-tRNA ligase activity"/>
    <property type="evidence" value="ECO:0007669"/>
    <property type="project" value="UniProtKB-UniRule"/>
</dbReference>
<evidence type="ECO:0000313" key="9">
    <source>
        <dbReference type="Proteomes" id="UP000036902"/>
    </source>
</evidence>
<dbReference type="PRINTS" id="PR01040">
    <property type="entry name" value="TRNASYNTHTYR"/>
</dbReference>
<gene>
    <name evidence="7" type="primary">tyrS</name>
    <name evidence="8" type="ORF">AC731_001520</name>
</gene>
<feature type="short sequence motif" description="'HIGH' region" evidence="7">
    <location>
        <begin position="44"/>
        <end position="53"/>
    </location>
</feature>
<keyword evidence="4 7" id="KW-0648">Protein biosynthesis</keyword>
<comment type="similarity">
    <text evidence="7">Belongs to the class-I aminoacyl-tRNA synthetase family. TyrS type 1 subfamily.</text>
</comment>
<dbReference type="InterPro" id="IPR024107">
    <property type="entry name" value="Tyr-tRNA-ligase_bac_1"/>
</dbReference>
<keyword evidence="1 7" id="KW-0436">Ligase</keyword>
<dbReference type="EC" id="6.1.1.1" evidence="7"/>
<feature type="binding site" evidence="7">
    <location>
        <position position="237"/>
    </location>
    <ligand>
        <name>ATP</name>
        <dbReference type="ChEBI" id="CHEBI:30616"/>
    </ligand>
</feature>
<evidence type="ECO:0000256" key="1">
    <source>
        <dbReference type="ARBA" id="ARBA00022598"/>
    </source>
</evidence>
<dbReference type="SUPFAM" id="SSF52374">
    <property type="entry name" value="Nucleotidylyl transferase"/>
    <property type="match status" value="1"/>
</dbReference>
<dbReference type="PANTHER" id="PTHR11766">
    <property type="entry name" value="TYROSYL-TRNA SYNTHETASE"/>
    <property type="match status" value="1"/>
</dbReference>
<accession>A0A140IDB7</accession>
<dbReference type="SUPFAM" id="SSF55174">
    <property type="entry name" value="Alpha-L RNA-binding motif"/>
    <property type="match status" value="1"/>
</dbReference>
<feature type="binding site" evidence="7">
    <location>
        <position position="39"/>
    </location>
    <ligand>
        <name>L-tyrosine</name>
        <dbReference type="ChEBI" id="CHEBI:58315"/>
    </ligand>
</feature>
<dbReference type="KEGG" id="thu:AC731_001520"/>
<dbReference type="GO" id="GO:0003723">
    <property type="term" value="F:RNA binding"/>
    <property type="evidence" value="ECO:0007669"/>
    <property type="project" value="InterPro"/>
</dbReference>
<dbReference type="Pfam" id="PF00579">
    <property type="entry name" value="tRNA-synt_1b"/>
    <property type="match status" value="1"/>
</dbReference>
<dbReference type="PANTHER" id="PTHR11766:SF0">
    <property type="entry name" value="TYROSINE--TRNA LIGASE, MITOCHONDRIAL"/>
    <property type="match status" value="1"/>
</dbReference>
<dbReference type="FunFam" id="1.10.240.10:FF:000001">
    <property type="entry name" value="Tyrosine--tRNA ligase"/>
    <property type="match status" value="1"/>
</dbReference>
<dbReference type="RefSeq" id="WP_048708832.1">
    <property type="nucleotide sequence ID" value="NZ_CP014646.1"/>
</dbReference>
<dbReference type="GO" id="GO:0006437">
    <property type="term" value="P:tyrosyl-tRNA aminoacylation"/>
    <property type="evidence" value="ECO:0007669"/>
    <property type="project" value="UniProtKB-UniRule"/>
</dbReference>
<reference evidence="9" key="1">
    <citation type="submission" date="2016-03" db="EMBL/GenBank/DDBJ databases">
        <authorList>
            <person name="Ma C."/>
            <person name="Zhou S."/>
            <person name="Yang G."/>
        </authorList>
    </citation>
    <scope>NUCLEOTIDE SEQUENCE [LARGE SCALE GENOMIC DNA]</scope>
    <source>
        <strain evidence="9">SgZ-1</strain>
    </source>
</reference>
<dbReference type="Gene3D" id="1.10.240.10">
    <property type="entry name" value="Tyrosyl-Transfer RNA Synthetase"/>
    <property type="match status" value="1"/>
</dbReference>
<dbReference type="AlphaFoldDB" id="A0A140IDB7"/>
<dbReference type="CDD" id="cd00805">
    <property type="entry name" value="TyrRS_core"/>
    <property type="match status" value="1"/>
</dbReference>